<dbReference type="SMART" id="SM00382">
    <property type="entry name" value="AAA"/>
    <property type="match status" value="1"/>
</dbReference>
<organism evidence="2 3">
    <name type="scientific">Paractinoplanes rhizophilus</name>
    <dbReference type="NCBI Taxonomy" id="1416877"/>
    <lineage>
        <taxon>Bacteria</taxon>
        <taxon>Bacillati</taxon>
        <taxon>Actinomycetota</taxon>
        <taxon>Actinomycetes</taxon>
        <taxon>Micromonosporales</taxon>
        <taxon>Micromonosporaceae</taxon>
        <taxon>Paractinoplanes</taxon>
    </lineage>
</organism>
<name>A0ABW2HU55_9ACTN</name>
<dbReference type="RefSeq" id="WP_378969782.1">
    <property type="nucleotide sequence ID" value="NZ_JBHTBJ010000012.1"/>
</dbReference>
<dbReference type="Gene3D" id="3.40.50.300">
    <property type="entry name" value="P-loop containing nucleotide triphosphate hydrolases"/>
    <property type="match status" value="1"/>
</dbReference>
<dbReference type="InterPro" id="IPR011704">
    <property type="entry name" value="ATPase_dyneun-rel_AAA"/>
</dbReference>
<gene>
    <name evidence="2" type="ORF">ACFQS1_18560</name>
</gene>
<dbReference type="SUPFAM" id="SSF52540">
    <property type="entry name" value="P-loop containing nucleoside triphosphate hydrolases"/>
    <property type="match status" value="1"/>
</dbReference>
<sequence length="330" mass="34930">MTDFAYRENDWTFAPAARSAVASGSPYAHSGAVPGYADPAALAEALAAAGYLADEGLAVAGFLALKLHRPIFLEGDAGVGKTAFASALAEATGLPLVRLQCYEGLDAAQALYDWDFPRQVLHLRAVEAAAGGAKTAEELEAGLYDRRFLVARPLLQAIEQAPCVLLIDEVDRADDEFEAFLLELLADAAVTVPELGRIAAAEPPLVVVTSNRTREVHDALKRRCLYHWVGHPAPEREAAILRIRLPEVTERLAVQIAGATARLRALDLVKPPGVAEAVDWAAAVGALGATALSAEITALTLGAVLKVREDIDRVRALPPEDLVEAAADAP</sequence>
<dbReference type="CDD" id="cd00009">
    <property type="entry name" value="AAA"/>
    <property type="match status" value="1"/>
</dbReference>
<dbReference type="InterPro" id="IPR027417">
    <property type="entry name" value="P-loop_NTPase"/>
</dbReference>
<dbReference type="InterPro" id="IPR050764">
    <property type="entry name" value="CbbQ/NirQ/NorQ/GpvN"/>
</dbReference>
<protein>
    <submittedName>
        <fullName evidence="2">AAA family ATPase</fullName>
    </submittedName>
</protein>
<comment type="caution">
    <text evidence="2">The sequence shown here is derived from an EMBL/GenBank/DDBJ whole genome shotgun (WGS) entry which is preliminary data.</text>
</comment>
<dbReference type="EMBL" id="JBHTBJ010000012">
    <property type="protein sequence ID" value="MFC7276000.1"/>
    <property type="molecule type" value="Genomic_DNA"/>
</dbReference>
<dbReference type="PANTHER" id="PTHR42759:SF1">
    <property type="entry name" value="MAGNESIUM-CHELATASE SUBUNIT CHLD"/>
    <property type="match status" value="1"/>
</dbReference>
<evidence type="ECO:0000313" key="2">
    <source>
        <dbReference type="EMBL" id="MFC7276000.1"/>
    </source>
</evidence>
<keyword evidence="3" id="KW-1185">Reference proteome</keyword>
<dbReference type="Proteomes" id="UP001596548">
    <property type="component" value="Unassembled WGS sequence"/>
</dbReference>
<dbReference type="InterPro" id="IPR003593">
    <property type="entry name" value="AAA+_ATPase"/>
</dbReference>
<dbReference type="Pfam" id="PF07728">
    <property type="entry name" value="AAA_5"/>
    <property type="match status" value="1"/>
</dbReference>
<evidence type="ECO:0000313" key="3">
    <source>
        <dbReference type="Proteomes" id="UP001596548"/>
    </source>
</evidence>
<accession>A0ABW2HU55</accession>
<dbReference type="PANTHER" id="PTHR42759">
    <property type="entry name" value="MOXR FAMILY PROTEIN"/>
    <property type="match status" value="1"/>
</dbReference>
<proteinExistence type="predicted"/>
<evidence type="ECO:0000259" key="1">
    <source>
        <dbReference type="SMART" id="SM00382"/>
    </source>
</evidence>
<feature type="domain" description="AAA+ ATPase" evidence="1">
    <location>
        <begin position="67"/>
        <end position="244"/>
    </location>
</feature>
<reference evidence="3" key="1">
    <citation type="journal article" date="2019" name="Int. J. Syst. Evol. Microbiol.">
        <title>The Global Catalogue of Microorganisms (GCM) 10K type strain sequencing project: providing services to taxonomists for standard genome sequencing and annotation.</title>
        <authorList>
            <consortium name="The Broad Institute Genomics Platform"/>
            <consortium name="The Broad Institute Genome Sequencing Center for Infectious Disease"/>
            <person name="Wu L."/>
            <person name="Ma J."/>
        </authorList>
    </citation>
    <scope>NUCLEOTIDE SEQUENCE [LARGE SCALE GENOMIC DNA]</scope>
    <source>
        <strain evidence="3">XZYJT-10</strain>
    </source>
</reference>